<dbReference type="Proteomes" id="UP000184432">
    <property type="component" value="Unassembled WGS sequence"/>
</dbReference>
<dbReference type="OrthoDB" id="8445243at2"/>
<reference evidence="2" key="1">
    <citation type="submission" date="2016-11" db="EMBL/GenBank/DDBJ databases">
        <authorList>
            <person name="Varghese N."/>
            <person name="Submissions S."/>
        </authorList>
    </citation>
    <scope>NUCLEOTIDE SEQUENCE [LARGE SCALE GENOMIC DNA]</scope>
    <source>
        <strain evidence="2">DSM 22623</strain>
    </source>
</reference>
<evidence type="ECO:0000313" key="2">
    <source>
        <dbReference type="Proteomes" id="UP000184432"/>
    </source>
</evidence>
<evidence type="ECO:0000313" key="1">
    <source>
        <dbReference type="EMBL" id="SHI59935.1"/>
    </source>
</evidence>
<accession>A0A1M6CFX2</accession>
<sequence length="122" mass="14221">MFTSNHKAIEKLIHNYFEGIFYGDIVKLKNCFHQNAILYGDIEGIDRIQNMEVYLEAVGKRQSPNDLGESLRMKIIGVDILGKTAMVKLHVPMLEYNYYDYLSLYKGKEGWKIVNKLYTHVN</sequence>
<proteinExistence type="predicted"/>
<dbReference type="InterPro" id="IPR032710">
    <property type="entry name" value="NTF2-like_dom_sf"/>
</dbReference>
<dbReference type="AlphaFoldDB" id="A0A1M6CFX2"/>
<dbReference type="STRING" id="570521.SAMN04488508_10298"/>
<organism evidence="1 2">
    <name type="scientific">Aquimarina spongiae</name>
    <dbReference type="NCBI Taxonomy" id="570521"/>
    <lineage>
        <taxon>Bacteria</taxon>
        <taxon>Pseudomonadati</taxon>
        <taxon>Bacteroidota</taxon>
        <taxon>Flavobacteriia</taxon>
        <taxon>Flavobacteriales</taxon>
        <taxon>Flavobacteriaceae</taxon>
        <taxon>Aquimarina</taxon>
    </lineage>
</organism>
<gene>
    <name evidence="1" type="ORF">SAMN04488508_10298</name>
</gene>
<dbReference type="InterPro" id="IPR039437">
    <property type="entry name" value="FrzH/put_lumazine-bd"/>
</dbReference>
<dbReference type="Gene3D" id="3.10.450.50">
    <property type="match status" value="1"/>
</dbReference>
<dbReference type="SUPFAM" id="SSF54427">
    <property type="entry name" value="NTF2-like"/>
    <property type="match status" value="1"/>
</dbReference>
<dbReference type="EMBL" id="FQYP01000002">
    <property type="protein sequence ID" value="SHI59935.1"/>
    <property type="molecule type" value="Genomic_DNA"/>
</dbReference>
<protein>
    <submittedName>
        <fullName evidence="1">Putative lumazine-binding</fullName>
    </submittedName>
</protein>
<name>A0A1M6CFX2_9FLAO</name>
<dbReference type="RefSeq" id="WP_073314647.1">
    <property type="nucleotide sequence ID" value="NZ_FQYP01000002.1"/>
</dbReference>
<keyword evidence="2" id="KW-1185">Reference proteome</keyword>
<dbReference type="Pfam" id="PF12893">
    <property type="entry name" value="Lumazine_bd_2"/>
    <property type="match status" value="1"/>
</dbReference>